<keyword evidence="6 7" id="KW-0472">Membrane</keyword>
<evidence type="ECO:0000256" key="7">
    <source>
        <dbReference type="SAM" id="Phobius"/>
    </source>
</evidence>
<comment type="subcellular location">
    <subcellularLocation>
        <location evidence="1">Membrane</location>
    </subcellularLocation>
</comment>
<organism evidence="9 10">
    <name type="scientific">Leptidea sinapis</name>
    <dbReference type="NCBI Taxonomy" id="189913"/>
    <lineage>
        <taxon>Eukaryota</taxon>
        <taxon>Metazoa</taxon>
        <taxon>Ecdysozoa</taxon>
        <taxon>Arthropoda</taxon>
        <taxon>Hexapoda</taxon>
        <taxon>Insecta</taxon>
        <taxon>Pterygota</taxon>
        <taxon>Neoptera</taxon>
        <taxon>Endopterygota</taxon>
        <taxon>Lepidoptera</taxon>
        <taxon>Glossata</taxon>
        <taxon>Ditrysia</taxon>
        <taxon>Papilionoidea</taxon>
        <taxon>Pieridae</taxon>
        <taxon>Dismorphiinae</taxon>
        <taxon>Leptidea</taxon>
    </lineage>
</organism>
<evidence type="ECO:0000256" key="3">
    <source>
        <dbReference type="ARBA" id="ARBA00022692"/>
    </source>
</evidence>
<feature type="domain" description="Cytochrome b561" evidence="8">
    <location>
        <begin position="127"/>
        <end position="239"/>
    </location>
</feature>
<keyword evidence="3 7" id="KW-0812">Transmembrane</keyword>
<keyword evidence="10" id="KW-1185">Reference proteome</keyword>
<dbReference type="SMART" id="SM00665">
    <property type="entry name" value="B561"/>
    <property type="match status" value="1"/>
</dbReference>
<feature type="transmembrane region" description="Helical" evidence="7">
    <location>
        <begin position="91"/>
        <end position="114"/>
    </location>
</feature>
<dbReference type="Gene3D" id="1.20.120.1770">
    <property type="match status" value="1"/>
</dbReference>
<accession>A0A5E4Q9J2</accession>
<reference evidence="9 10" key="1">
    <citation type="submission" date="2017-07" db="EMBL/GenBank/DDBJ databases">
        <authorList>
            <person name="Talla V."/>
            <person name="Backstrom N."/>
        </authorList>
    </citation>
    <scope>NUCLEOTIDE SEQUENCE [LARGE SCALE GENOMIC DNA]</scope>
</reference>
<sequence length="279" mass="30922">MYSGTTANYIDNKSMDSRLSFSVTLNPLNDHNEIALSLTDLQRHRCKMALSRGCNLECVDDYQAGDEVIEFVGPVKIILVDPPKDAYRRRVLGAAWITLAHMFMGASVMTMLYYSLSYRTASIPNALHYHFFAAQAILSLNYANGWSTPMRLRHRRLAHVLLQMCGMAAAITGTVLITISKGFSTSPHGITGVVTAVLALISLILGPLALFGGRYLKIIHASFGIPTFIMSSICLCLGLFTSRFQDWASSTAVYILTVFVIFYTCFIMIASFIKCTMRI</sequence>
<keyword evidence="5 7" id="KW-1133">Transmembrane helix</keyword>
<evidence type="ECO:0000256" key="1">
    <source>
        <dbReference type="ARBA" id="ARBA00004370"/>
    </source>
</evidence>
<evidence type="ECO:0000256" key="4">
    <source>
        <dbReference type="ARBA" id="ARBA00022982"/>
    </source>
</evidence>
<evidence type="ECO:0000313" key="9">
    <source>
        <dbReference type="EMBL" id="VVC94404.1"/>
    </source>
</evidence>
<evidence type="ECO:0000256" key="5">
    <source>
        <dbReference type="ARBA" id="ARBA00022989"/>
    </source>
</evidence>
<keyword evidence="2" id="KW-0813">Transport</keyword>
<dbReference type="GO" id="GO:0016020">
    <property type="term" value="C:membrane"/>
    <property type="evidence" value="ECO:0007669"/>
    <property type="project" value="UniProtKB-SubCell"/>
</dbReference>
<evidence type="ECO:0000313" key="10">
    <source>
        <dbReference type="Proteomes" id="UP000324832"/>
    </source>
</evidence>
<proteinExistence type="predicted"/>
<keyword evidence="4" id="KW-0249">Electron transport</keyword>
<dbReference type="EMBL" id="FZQP02002003">
    <property type="protein sequence ID" value="VVC94404.1"/>
    <property type="molecule type" value="Genomic_DNA"/>
</dbReference>
<feature type="transmembrane region" description="Helical" evidence="7">
    <location>
        <begin position="189"/>
        <end position="211"/>
    </location>
</feature>
<evidence type="ECO:0000259" key="8">
    <source>
        <dbReference type="SMART" id="SM00665"/>
    </source>
</evidence>
<dbReference type="Proteomes" id="UP000324832">
    <property type="component" value="Unassembled WGS sequence"/>
</dbReference>
<dbReference type="InterPro" id="IPR006593">
    <property type="entry name" value="Cyt_b561/ferric_Rdtase_TM"/>
</dbReference>
<evidence type="ECO:0000256" key="6">
    <source>
        <dbReference type="ARBA" id="ARBA00023136"/>
    </source>
</evidence>
<feature type="transmembrane region" description="Helical" evidence="7">
    <location>
        <begin position="252"/>
        <end position="273"/>
    </location>
</feature>
<dbReference type="AlphaFoldDB" id="A0A5E4Q9J2"/>
<protein>
    <recommendedName>
        <fullName evidence="8">Cytochrome b561 domain-containing protein</fullName>
    </recommendedName>
</protein>
<feature type="transmembrane region" description="Helical" evidence="7">
    <location>
        <begin position="218"/>
        <end position="240"/>
    </location>
</feature>
<feature type="transmembrane region" description="Helical" evidence="7">
    <location>
        <begin position="126"/>
        <end position="145"/>
    </location>
</feature>
<name>A0A5E4Q9J2_9NEOP</name>
<feature type="transmembrane region" description="Helical" evidence="7">
    <location>
        <begin position="157"/>
        <end position="177"/>
    </location>
</feature>
<dbReference type="Pfam" id="PF03188">
    <property type="entry name" value="Cytochrom_B561"/>
    <property type="match status" value="1"/>
</dbReference>
<evidence type="ECO:0000256" key="2">
    <source>
        <dbReference type="ARBA" id="ARBA00022448"/>
    </source>
</evidence>
<gene>
    <name evidence="9" type="ORF">LSINAPIS_LOCUS6368</name>
</gene>